<organism evidence="1 2">
    <name type="scientific">Parelaphostrongylus tenuis</name>
    <name type="common">Meningeal worm</name>
    <dbReference type="NCBI Taxonomy" id="148309"/>
    <lineage>
        <taxon>Eukaryota</taxon>
        <taxon>Metazoa</taxon>
        <taxon>Ecdysozoa</taxon>
        <taxon>Nematoda</taxon>
        <taxon>Chromadorea</taxon>
        <taxon>Rhabditida</taxon>
        <taxon>Rhabditina</taxon>
        <taxon>Rhabditomorpha</taxon>
        <taxon>Strongyloidea</taxon>
        <taxon>Metastrongylidae</taxon>
        <taxon>Parelaphostrongylus</taxon>
    </lineage>
</organism>
<reference evidence="1" key="1">
    <citation type="submission" date="2021-06" db="EMBL/GenBank/DDBJ databases">
        <title>Parelaphostrongylus tenuis whole genome reference sequence.</title>
        <authorList>
            <person name="Garwood T.J."/>
            <person name="Larsen P.A."/>
            <person name="Fountain-Jones N.M."/>
            <person name="Garbe J.R."/>
            <person name="Macchietto M.G."/>
            <person name="Kania S.A."/>
            <person name="Gerhold R.W."/>
            <person name="Richards J.E."/>
            <person name="Wolf T.M."/>
        </authorList>
    </citation>
    <scope>NUCLEOTIDE SEQUENCE</scope>
    <source>
        <strain evidence="1">MNPRO001-30</strain>
        <tissue evidence="1">Meninges</tissue>
    </source>
</reference>
<evidence type="ECO:0000313" key="2">
    <source>
        <dbReference type="Proteomes" id="UP001196413"/>
    </source>
</evidence>
<proteinExistence type="predicted"/>
<dbReference type="Proteomes" id="UP001196413">
    <property type="component" value="Unassembled WGS sequence"/>
</dbReference>
<name>A0AAD5MK52_PARTN</name>
<dbReference type="EMBL" id="JAHQIW010003311">
    <property type="protein sequence ID" value="KAJ1358178.1"/>
    <property type="molecule type" value="Genomic_DNA"/>
</dbReference>
<sequence length="71" mass="8192">MVSTEKKYEIFTCRLSEKLSLIGSTGVVMAWTWRRTLLASLTLDNCLWECLGLMLDYQRKASTAKNHINNH</sequence>
<evidence type="ECO:0000313" key="1">
    <source>
        <dbReference type="EMBL" id="KAJ1358178.1"/>
    </source>
</evidence>
<comment type="caution">
    <text evidence="1">The sequence shown here is derived from an EMBL/GenBank/DDBJ whole genome shotgun (WGS) entry which is preliminary data.</text>
</comment>
<dbReference type="AlphaFoldDB" id="A0AAD5MK52"/>
<gene>
    <name evidence="1" type="ORF">KIN20_016513</name>
</gene>
<accession>A0AAD5MK52</accession>
<protein>
    <submittedName>
        <fullName evidence="1">Uncharacterized protein</fullName>
    </submittedName>
</protein>
<keyword evidence="2" id="KW-1185">Reference proteome</keyword>